<name>A0A8J3QGT0_9ACTN</name>
<sequence length="146" mass="16273">MMLWLLLAVHVTVAAMWLGAMGYSLFVVQPRLARFVGNDPVQVEEIHRELAHGNRWRVAALIATLWLTGIGLVWLHPGGWPLVAVKAIALLGATVLFWWVSWRGWPQRVFALPAELPALQLRFRRIAIAMLTLVALAFAAGLLLHA</sequence>
<gene>
    <name evidence="2" type="ORF">Rhe02_74460</name>
</gene>
<feature type="transmembrane region" description="Helical" evidence="1">
    <location>
        <begin position="82"/>
        <end position="102"/>
    </location>
</feature>
<proteinExistence type="predicted"/>
<keyword evidence="1" id="KW-0812">Transmembrane</keyword>
<comment type="caution">
    <text evidence="2">The sequence shown here is derived from an EMBL/GenBank/DDBJ whole genome shotgun (WGS) entry which is preliminary data.</text>
</comment>
<organism evidence="2 3">
    <name type="scientific">Rhizocola hellebori</name>
    <dbReference type="NCBI Taxonomy" id="1392758"/>
    <lineage>
        <taxon>Bacteria</taxon>
        <taxon>Bacillati</taxon>
        <taxon>Actinomycetota</taxon>
        <taxon>Actinomycetes</taxon>
        <taxon>Micromonosporales</taxon>
        <taxon>Micromonosporaceae</taxon>
        <taxon>Rhizocola</taxon>
    </lineage>
</organism>
<keyword evidence="1" id="KW-1133">Transmembrane helix</keyword>
<protein>
    <recommendedName>
        <fullName evidence="4">Copper resistance protein D domain-containing protein</fullName>
    </recommendedName>
</protein>
<dbReference type="AlphaFoldDB" id="A0A8J3QGT0"/>
<feature type="transmembrane region" description="Helical" evidence="1">
    <location>
        <begin position="122"/>
        <end position="144"/>
    </location>
</feature>
<evidence type="ECO:0000256" key="1">
    <source>
        <dbReference type="SAM" id="Phobius"/>
    </source>
</evidence>
<keyword evidence="1" id="KW-0472">Membrane</keyword>
<evidence type="ECO:0000313" key="3">
    <source>
        <dbReference type="Proteomes" id="UP000612899"/>
    </source>
</evidence>
<dbReference type="EMBL" id="BONY01000066">
    <property type="protein sequence ID" value="GIH09379.1"/>
    <property type="molecule type" value="Genomic_DNA"/>
</dbReference>
<accession>A0A8J3QGT0</accession>
<feature type="transmembrane region" description="Helical" evidence="1">
    <location>
        <begin position="56"/>
        <end position="75"/>
    </location>
</feature>
<evidence type="ECO:0000313" key="2">
    <source>
        <dbReference type="EMBL" id="GIH09379.1"/>
    </source>
</evidence>
<dbReference type="Proteomes" id="UP000612899">
    <property type="component" value="Unassembled WGS sequence"/>
</dbReference>
<dbReference type="RefSeq" id="WP_203913112.1">
    <property type="nucleotide sequence ID" value="NZ_BONY01000066.1"/>
</dbReference>
<keyword evidence="3" id="KW-1185">Reference proteome</keyword>
<evidence type="ECO:0008006" key="4">
    <source>
        <dbReference type="Google" id="ProtNLM"/>
    </source>
</evidence>
<reference evidence="2" key="1">
    <citation type="submission" date="2021-01" db="EMBL/GenBank/DDBJ databases">
        <title>Whole genome shotgun sequence of Rhizocola hellebori NBRC 109834.</title>
        <authorList>
            <person name="Komaki H."/>
            <person name="Tamura T."/>
        </authorList>
    </citation>
    <scope>NUCLEOTIDE SEQUENCE</scope>
    <source>
        <strain evidence="2">NBRC 109834</strain>
    </source>
</reference>